<feature type="non-terminal residue" evidence="6">
    <location>
        <position position="1"/>
    </location>
</feature>
<evidence type="ECO:0000256" key="2">
    <source>
        <dbReference type="ARBA" id="ARBA00022741"/>
    </source>
</evidence>
<reference evidence="6" key="1">
    <citation type="journal article" date="2021" name="Cell">
        <title>Tracing the genetic footprints of vertebrate landing in non-teleost ray-finned fishes.</title>
        <authorList>
            <person name="Bi X."/>
            <person name="Wang K."/>
            <person name="Yang L."/>
            <person name="Pan H."/>
            <person name="Jiang H."/>
            <person name="Wei Q."/>
            <person name="Fang M."/>
            <person name="Yu H."/>
            <person name="Zhu C."/>
            <person name="Cai Y."/>
            <person name="He Y."/>
            <person name="Gan X."/>
            <person name="Zeng H."/>
            <person name="Yu D."/>
            <person name="Zhu Y."/>
            <person name="Jiang H."/>
            <person name="Qiu Q."/>
            <person name="Yang H."/>
            <person name="Zhang Y.E."/>
            <person name="Wang W."/>
            <person name="Zhu M."/>
            <person name="He S."/>
            <person name="Zhang G."/>
        </authorList>
    </citation>
    <scope>NUCLEOTIDE SEQUENCE</scope>
    <source>
        <strain evidence="6">Allg_001</strain>
    </source>
</reference>
<name>A0A8J7TE53_ATRSP</name>
<dbReference type="SUPFAM" id="SSF52540">
    <property type="entry name" value="P-loop containing nucleoside triphosphate hydrolases"/>
    <property type="match status" value="1"/>
</dbReference>
<keyword evidence="3" id="KW-0342">GTP-binding</keyword>
<dbReference type="PANTHER" id="PTHR10903">
    <property type="entry name" value="GTPASE, IMAP FAMILY MEMBER-RELATED"/>
    <property type="match status" value="1"/>
</dbReference>
<keyword evidence="2" id="KW-0547">Nucleotide-binding</keyword>
<protein>
    <submittedName>
        <fullName evidence="6">GIMA4 GTPase</fullName>
    </submittedName>
</protein>
<evidence type="ECO:0000313" key="7">
    <source>
        <dbReference type="Proteomes" id="UP000736164"/>
    </source>
</evidence>
<evidence type="ECO:0000259" key="5">
    <source>
        <dbReference type="Pfam" id="PF04548"/>
    </source>
</evidence>
<dbReference type="InterPro" id="IPR027417">
    <property type="entry name" value="P-loop_NTPase"/>
</dbReference>
<sequence>MRNDPQQIRQEIVSLCLPGPHTLLLVINLNPYRDWRSAEEHLELLSERVWRHTIVLFTWGDRLRDTTIEQLIEREGKELQWLVEKCGNRYHVLNNKDRGGTQVTELLEKIEDMVRGNYGQYFTTDIEQLYTELETYNREIEELRQRLEERQRS</sequence>
<evidence type="ECO:0000313" key="6">
    <source>
        <dbReference type="EMBL" id="MBN3319571.1"/>
    </source>
</evidence>
<organism evidence="6 7">
    <name type="scientific">Atractosteus spatula</name>
    <name type="common">Alligator gar</name>
    <name type="synonym">Lepisosteus spatula</name>
    <dbReference type="NCBI Taxonomy" id="7917"/>
    <lineage>
        <taxon>Eukaryota</taxon>
        <taxon>Metazoa</taxon>
        <taxon>Chordata</taxon>
        <taxon>Craniata</taxon>
        <taxon>Vertebrata</taxon>
        <taxon>Euteleostomi</taxon>
        <taxon>Actinopterygii</taxon>
        <taxon>Neopterygii</taxon>
        <taxon>Holostei</taxon>
        <taxon>Semionotiformes</taxon>
        <taxon>Lepisosteidae</taxon>
        <taxon>Atractosteus</taxon>
    </lineage>
</organism>
<keyword evidence="4" id="KW-0175">Coiled coil</keyword>
<dbReference type="InterPro" id="IPR045058">
    <property type="entry name" value="GIMA/IAN/Toc"/>
</dbReference>
<dbReference type="AlphaFoldDB" id="A0A8J7TE53"/>
<comment type="similarity">
    <text evidence="1">Belongs to the TRAFAC class TrmE-Era-EngA-EngB-Septin-like GTPase superfamily. AIG1/Toc34/Toc159-like paraseptin GTPase family. IAN subfamily.</text>
</comment>
<dbReference type="PANTHER" id="PTHR10903:SF107">
    <property type="entry name" value="GTPASE IMAP FAMILY MEMBER 4-LIKE-RELATED"/>
    <property type="match status" value="1"/>
</dbReference>
<dbReference type="InterPro" id="IPR006703">
    <property type="entry name" value="G_AIG1"/>
</dbReference>
<evidence type="ECO:0000256" key="1">
    <source>
        <dbReference type="ARBA" id="ARBA00008535"/>
    </source>
</evidence>
<evidence type="ECO:0000256" key="4">
    <source>
        <dbReference type="SAM" id="Coils"/>
    </source>
</evidence>
<feature type="coiled-coil region" evidence="4">
    <location>
        <begin position="126"/>
        <end position="153"/>
    </location>
</feature>
<dbReference type="Pfam" id="PF04548">
    <property type="entry name" value="AIG1"/>
    <property type="match status" value="1"/>
</dbReference>
<dbReference type="GO" id="GO:0005525">
    <property type="term" value="F:GTP binding"/>
    <property type="evidence" value="ECO:0007669"/>
    <property type="project" value="UniProtKB-KW"/>
</dbReference>
<feature type="non-terminal residue" evidence="6">
    <location>
        <position position="153"/>
    </location>
</feature>
<dbReference type="EMBL" id="JAAWVO010045504">
    <property type="protein sequence ID" value="MBN3319571.1"/>
    <property type="molecule type" value="Genomic_DNA"/>
</dbReference>
<dbReference type="Proteomes" id="UP000736164">
    <property type="component" value="Unassembled WGS sequence"/>
</dbReference>
<comment type="caution">
    <text evidence="6">The sequence shown here is derived from an EMBL/GenBank/DDBJ whole genome shotgun (WGS) entry which is preliminary data.</text>
</comment>
<gene>
    <name evidence="6" type="primary">Gimap4_15</name>
    <name evidence="6" type="ORF">GTO95_0001093</name>
</gene>
<dbReference type="Gene3D" id="3.40.50.300">
    <property type="entry name" value="P-loop containing nucleotide triphosphate hydrolases"/>
    <property type="match status" value="1"/>
</dbReference>
<evidence type="ECO:0000256" key="3">
    <source>
        <dbReference type="ARBA" id="ARBA00023134"/>
    </source>
</evidence>
<feature type="domain" description="AIG1-type G" evidence="5">
    <location>
        <begin position="4"/>
        <end position="135"/>
    </location>
</feature>
<proteinExistence type="inferred from homology"/>
<accession>A0A8J7TE53</accession>
<keyword evidence="7" id="KW-1185">Reference proteome</keyword>